<dbReference type="AlphaFoldDB" id="A0A316YTN9"/>
<protein>
    <recommendedName>
        <fullName evidence="10">Glycosyltransferase 2-like domain-containing protein</fullName>
    </recommendedName>
</protein>
<name>A0A316YTN9_9BASI</name>
<feature type="transmembrane region" description="Helical" evidence="7">
    <location>
        <begin position="20"/>
        <end position="38"/>
    </location>
</feature>
<keyword evidence="9" id="KW-1185">Reference proteome</keyword>
<organism evidence="8 9">
    <name type="scientific">Acaromyces ingoldii</name>
    <dbReference type="NCBI Taxonomy" id="215250"/>
    <lineage>
        <taxon>Eukaryota</taxon>
        <taxon>Fungi</taxon>
        <taxon>Dikarya</taxon>
        <taxon>Basidiomycota</taxon>
        <taxon>Ustilaginomycotina</taxon>
        <taxon>Exobasidiomycetes</taxon>
        <taxon>Exobasidiales</taxon>
        <taxon>Cryptobasidiaceae</taxon>
        <taxon>Acaromyces</taxon>
    </lineage>
</organism>
<dbReference type="EMBL" id="KZ819634">
    <property type="protein sequence ID" value="PWN92649.1"/>
    <property type="molecule type" value="Genomic_DNA"/>
</dbReference>
<dbReference type="SUPFAM" id="SSF53448">
    <property type="entry name" value="Nucleotide-diphospho-sugar transferases"/>
    <property type="match status" value="1"/>
</dbReference>
<comment type="subcellular location">
    <subcellularLocation>
        <location evidence="1">Membrane</location>
        <topology evidence="1">Multi-pass membrane protein</topology>
    </subcellularLocation>
</comment>
<keyword evidence="6 7" id="KW-0472">Membrane</keyword>
<dbReference type="Pfam" id="PF13641">
    <property type="entry name" value="Glyco_tranf_2_3"/>
    <property type="match status" value="1"/>
</dbReference>
<evidence type="ECO:0000256" key="7">
    <source>
        <dbReference type="SAM" id="Phobius"/>
    </source>
</evidence>
<dbReference type="InterPro" id="IPR050321">
    <property type="entry name" value="Glycosyltr_2/OpgH_subfam"/>
</dbReference>
<dbReference type="InParanoid" id="A0A316YTN9"/>
<evidence type="ECO:0000313" key="8">
    <source>
        <dbReference type="EMBL" id="PWN92649.1"/>
    </source>
</evidence>
<evidence type="ECO:0000256" key="6">
    <source>
        <dbReference type="ARBA" id="ARBA00023136"/>
    </source>
</evidence>
<dbReference type="GO" id="GO:0016757">
    <property type="term" value="F:glycosyltransferase activity"/>
    <property type="evidence" value="ECO:0007669"/>
    <property type="project" value="UniProtKB-KW"/>
</dbReference>
<dbReference type="GO" id="GO:0016020">
    <property type="term" value="C:membrane"/>
    <property type="evidence" value="ECO:0007669"/>
    <property type="project" value="UniProtKB-SubCell"/>
</dbReference>
<dbReference type="Gene3D" id="3.90.550.10">
    <property type="entry name" value="Spore Coat Polysaccharide Biosynthesis Protein SpsA, Chain A"/>
    <property type="match status" value="1"/>
</dbReference>
<evidence type="ECO:0000313" key="9">
    <source>
        <dbReference type="Proteomes" id="UP000245768"/>
    </source>
</evidence>
<evidence type="ECO:0000256" key="4">
    <source>
        <dbReference type="ARBA" id="ARBA00022692"/>
    </source>
</evidence>
<feature type="transmembrane region" description="Helical" evidence="7">
    <location>
        <begin position="45"/>
        <end position="63"/>
    </location>
</feature>
<reference evidence="8 9" key="1">
    <citation type="journal article" date="2018" name="Mol. Biol. Evol.">
        <title>Broad Genomic Sampling Reveals a Smut Pathogenic Ancestry of the Fungal Clade Ustilaginomycotina.</title>
        <authorList>
            <person name="Kijpornyongpan T."/>
            <person name="Mondo S.J."/>
            <person name="Barry K."/>
            <person name="Sandor L."/>
            <person name="Lee J."/>
            <person name="Lipzen A."/>
            <person name="Pangilinan J."/>
            <person name="LaButti K."/>
            <person name="Hainaut M."/>
            <person name="Henrissat B."/>
            <person name="Grigoriev I.V."/>
            <person name="Spatafora J.W."/>
            <person name="Aime M.C."/>
        </authorList>
    </citation>
    <scope>NUCLEOTIDE SEQUENCE [LARGE SCALE GENOMIC DNA]</scope>
    <source>
        <strain evidence="8 9">MCA 4198</strain>
    </source>
</reference>
<evidence type="ECO:0000256" key="1">
    <source>
        <dbReference type="ARBA" id="ARBA00004141"/>
    </source>
</evidence>
<accession>A0A316YTN9</accession>
<sequence>MSPRAGPLGRLSAFVWEWTPIIMLSSYICGSIFLYILFPPIVHEVIWYIFAGLQTLTSLSVSTEAMQSIRPSIKARREMRKAEKEGWEKEDIAWPHIDVVLVAYLPNEQEIIMRQVRYALTKIDYPHDKLTVNVAYNTPRPIEPVETELRELENHHSNVRVISVPNSTSKADNINYFLTLPNCKGEIVTLYDTDHFAEPQALRWVAKRFMTGEVDIIQGRCCIYNYDQTWITRLIAAEFDMIYGVMHSGRAEVQGYGFFGGSNGHWNASLLRTLGMQKHMLTEDIDSSMRAIISGARIEYDLRVLSYELAPETLPAFTKQRLRWAQGWTQVALRHFTPAFKRGAYSDGNGWRSRLGLLQLLIYREVYFYVNTQLLFILISGILTTLPTRGIDVFFKNFGGFALAMWALGINLICLFVTASITMRNHSHFTRPLGIIAFSLLTPFYYSYVSLMAIFCHFRQFTRFQKWNPTARRNK</sequence>
<dbReference type="STRING" id="215250.A0A316YTN9"/>
<feature type="transmembrane region" description="Helical" evidence="7">
    <location>
        <begin position="366"/>
        <end position="386"/>
    </location>
</feature>
<dbReference type="PANTHER" id="PTHR43867">
    <property type="entry name" value="CELLULOSE SYNTHASE CATALYTIC SUBUNIT A [UDP-FORMING]"/>
    <property type="match status" value="1"/>
</dbReference>
<dbReference type="Proteomes" id="UP000245768">
    <property type="component" value="Unassembled WGS sequence"/>
</dbReference>
<gene>
    <name evidence="8" type="ORF">FA10DRAFT_298123</name>
</gene>
<dbReference type="CDD" id="cd06423">
    <property type="entry name" value="CESA_like"/>
    <property type="match status" value="1"/>
</dbReference>
<feature type="transmembrane region" description="Helical" evidence="7">
    <location>
        <begin position="398"/>
        <end position="421"/>
    </location>
</feature>
<dbReference type="OrthoDB" id="72851at2759"/>
<dbReference type="RefSeq" id="XP_025379847.1">
    <property type="nucleotide sequence ID" value="XM_025524559.1"/>
</dbReference>
<keyword evidence="2" id="KW-0328">Glycosyltransferase</keyword>
<evidence type="ECO:0000256" key="2">
    <source>
        <dbReference type="ARBA" id="ARBA00022676"/>
    </source>
</evidence>
<evidence type="ECO:0000256" key="3">
    <source>
        <dbReference type="ARBA" id="ARBA00022679"/>
    </source>
</evidence>
<keyword evidence="4 7" id="KW-0812">Transmembrane</keyword>
<dbReference type="InterPro" id="IPR029044">
    <property type="entry name" value="Nucleotide-diphossugar_trans"/>
</dbReference>
<dbReference type="GeneID" id="37046475"/>
<keyword evidence="5 7" id="KW-1133">Transmembrane helix</keyword>
<feature type="transmembrane region" description="Helical" evidence="7">
    <location>
        <begin position="433"/>
        <end position="456"/>
    </location>
</feature>
<evidence type="ECO:0000256" key="5">
    <source>
        <dbReference type="ARBA" id="ARBA00022989"/>
    </source>
</evidence>
<dbReference type="PANTHER" id="PTHR43867:SF2">
    <property type="entry name" value="CELLULOSE SYNTHASE CATALYTIC SUBUNIT A [UDP-FORMING]"/>
    <property type="match status" value="1"/>
</dbReference>
<evidence type="ECO:0008006" key="10">
    <source>
        <dbReference type="Google" id="ProtNLM"/>
    </source>
</evidence>
<keyword evidence="3" id="KW-0808">Transferase</keyword>
<proteinExistence type="predicted"/>